<reference evidence="2 3" key="1">
    <citation type="submission" date="2018-11" db="EMBL/GenBank/DDBJ databases">
        <title>Complete genome sequence of Paenibacillus baekrokdamisoli strain KCTC 33723.</title>
        <authorList>
            <person name="Kang S.W."/>
            <person name="Lee K.C."/>
            <person name="Kim K.K."/>
            <person name="Kim J.S."/>
            <person name="Kim D.S."/>
            <person name="Ko S.H."/>
            <person name="Yang S.H."/>
            <person name="Lee J.S."/>
        </authorList>
    </citation>
    <scope>NUCLEOTIDE SEQUENCE [LARGE SCALE GENOMIC DNA]</scope>
    <source>
        <strain evidence="2 3">KCTC 33723</strain>
    </source>
</reference>
<keyword evidence="1" id="KW-0620">Polyamine biosynthesis</keyword>
<dbReference type="NCBIfam" id="NF037959">
    <property type="entry name" value="MFS_SpdSyn"/>
    <property type="match status" value="1"/>
</dbReference>
<keyword evidence="3" id="KW-1185">Reference proteome</keyword>
<evidence type="ECO:0000313" key="3">
    <source>
        <dbReference type="Proteomes" id="UP000275368"/>
    </source>
</evidence>
<dbReference type="Pfam" id="PF01564">
    <property type="entry name" value="Spermine_synth"/>
    <property type="match status" value="1"/>
</dbReference>
<dbReference type="GO" id="GO:0006596">
    <property type="term" value="P:polyamine biosynthetic process"/>
    <property type="evidence" value="ECO:0007669"/>
    <property type="project" value="UniProtKB-KW"/>
</dbReference>
<name>A0A3G9J9P2_9BACL</name>
<dbReference type="KEGG" id="pbk:Back11_13590"/>
<dbReference type="InterPro" id="IPR029063">
    <property type="entry name" value="SAM-dependent_MTases_sf"/>
</dbReference>
<dbReference type="RefSeq" id="WP_125654762.1">
    <property type="nucleotide sequence ID" value="NZ_AP019308.1"/>
</dbReference>
<dbReference type="SUPFAM" id="SSF53335">
    <property type="entry name" value="S-adenosyl-L-methionine-dependent methyltransferases"/>
    <property type="match status" value="1"/>
</dbReference>
<dbReference type="Gene3D" id="3.40.50.150">
    <property type="entry name" value="Vaccinia Virus protein VP39"/>
    <property type="match status" value="1"/>
</dbReference>
<evidence type="ECO:0000313" key="2">
    <source>
        <dbReference type="EMBL" id="BBH20014.1"/>
    </source>
</evidence>
<sequence>MDLLFKELSNNHEITVYDTTELYGEKGNFRVMQFSNHAIQGAMDLNHPQRILFEYPRAIIHLMEVNNPSFEEVFVIGHGIGTIPGHLLEKRVKVAELDYQVFELSRKYFEYLKDNVIIGDGRHILSNEVPHAYDYIVLDAFTDKGTPLHLTSKEFFRIAREKLDPRGAIIMNVMGKGENDKLINAIYTTLKEEFAYTKAFSLRSEGITDTKNIIIIGRNRPIEFQLRHMAGFTEIELGQGHIIMDR</sequence>
<dbReference type="EMBL" id="AP019308">
    <property type="protein sequence ID" value="BBH20014.1"/>
    <property type="molecule type" value="Genomic_DNA"/>
</dbReference>
<dbReference type="PANTHER" id="PTHR43317">
    <property type="entry name" value="THERMOSPERMINE SYNTHASE ACAULIS5"/>
    <property type="match status" value="1"/>
</dbReference>
<protein>
    <submittedName>
        <fullName evidence="2">Uncharacterized protein</fullName>
    </submittedName>
</protein>
<dbReference type="Proteomes" id="UP000275368">
    <property type="component" value="Chromosome"/>
</dbReference>
<proteinExistence type="predicted"/>
<dbReference type="OrthoDB" id="9761985at2"/>
<organism evidence="2 3">
    <name type="scientific">Paenibacillus baekrokdamisoli</name>
    <dbReference type="NCBI Taxonomy" id="1712516"/>
    <lineage>
        <taxon>Bacteria</taxon>
        <taxon>Bacillati</taxon>
        <taxon>Bacillota</taxon>
        <taxon>Bacilli</taxon>
        <taxon>Bacillales</taxon>
        <taxon>Paenibacillaceae</taxon>
        <taxon>Paenibacillus</taxon>
    </lineage>
</organism>
<accession>A0A3G9J9P2</accession>
<evidence type="ECO:0000256" key="1">
    <source>
        <dbReference type="ARBA" id="ARBA00023115"/>
    </source>
</evidence>
<dbReference type="PANTHER" id="PTHR43317:SF1">
    <property type="entry name" value="THERMOSPERMINE SYNTHASE ACAULIS5"/>
    <property type="match status" value="1"/>
</dbReference>
<gene>
    <name evidence="2" type="ORF">Back11_13590</name>
</gene>
<dbReference type="AlphaFoldDB" id="A0A3G9J9P2"/>
<dbReference type="GO" id="GO:0010487">
    <property type="term" value="F:thermospermine synthase activity"/>
    <property type="evidence" value="ECO:0007669"/>
    <property type="project" value="TreeGrafter"/>
</dbReference>